<dbReference type="InterPro" id="IPR014756">
    <property type="entry name" value="Ig_E-set"/>
</dbReference>
<feature type="domain" description="Chitin-binding type-3" evidence="5">
    <location>
        <begin position="494"/>
        <end position="536"/>
    </location>
</feature>
<dbReference type="SUPFAM" id="SSF81296">
    <property type="entry name" value="E set domains"/>
    <property type="match status" value="1"/>
</dbReference>
<dbReference type="InterPro" id="IPR036573">
    <property type="entry name" value="CBM_sf_5/12"/>
</dbReference>
<dbReference type="Gene3D" id="3.30.70.2150">
    <property type="match status" value="1"/>
</dbReference>
<keyword evidence="1" id="KW-0964">Secreted</keyword>
<reference evidence="6 7" key="1">
    <citation type="submission" date="2014-12" db="EMBL/GenBank/DDBJ databases">
        <title>Draft Genome Sequence of Pseudoalteromonas luteoviolacea HI1.</title>
        <authorList>
            <person name="Asahina A.Y."/>
            <person name="Hadfield M.G."/>
        </authorList>
    </citation>
    <scope>NUCLEOTIDE SEQUENCE [LARGE SCALE GENOMIC DNA]</scope>
    <source>
        <strain evidence="6 7">HI1</strain>
    </source>
</reference>
<feature type="domain" description="Chitin-binding type-3" evidence="5">
    <location>
        <begin position="442"/>
        <end position="484"/>
    </location>
</feature>
<dbReference type="InterPro" id="IPR004302">
    <property type="entry name" value="Cellulose/chitin-bd_N"/>
</dbReference>
<dbReference type="Pfam" id="PF02839">
    <property type="entry name" value="CBM_5_12"/>
    <property type="match status" value="2"/>
</dbReference>
<dbReference type="PANTHER" id="PTHR34823">
    <property type="entry name" value="GLCNAC-BINDING PROTEIN A"/>
    <property type="match status" value="1"/>
</dbReference>
<dbReference type="Gene3D" id="2.10.10.20">
    <property type="entry name" value="Carbohydrate-binding module superfamily 5/12"/>
    <property type="match status" value="2"/>
</dbReference>
<evidence type="ECO:0000259" key="5">
    <source>
        <dbReference type="SMART" id="SM00495"/>
    </source>
</evidence>
<dbReference type="Gene3D" id="2.70.50.50">
    <property type="entry name" value="chitin-binding protein cbp21"/>
    <property type="match status" value="1"/>
</dbReference>
<organism evidence="6 7">
    <name type="scientific">Pseudoalteromonas luteoviolacea</name>
    <dbReference type="NCBI Taxonomy" id="43657"/>
    <lineage>
        <taxon>Bacteria</taxon>
        <taxon>Pseudomonadati</taxon>
        <taxon>Pseudomonadota</taxon>
        <taxon>Gammaproteobacteria</taxon>
        <taxon>Alteromonadales</taxon>
        <taxon>Pseudoalteromonadaceae</taxon>
        <taxon>Pseudoalteromonas</taxon>
    </lineage>
</organism>
<accession>A0A0C1Q6N8</accession>
<dbReference type="GO" id="GO:0005576">
    <property type="term" value="C:extracellular region"/>
    <property type="evidence" value="ECO:0007669"/>
    <property type="project" value="InterPro"/>
</dbReference>
<dbReference type="InterPro" id="IPR003610">
    <property type="entry name" value="CBM5/12"/>
</dbReference>
<comment type="caution">
    <text evidence="6">The sequence shown here is derived from an EMBL/GenBank/DDBJ whole genome shotgun (WGS) entry which is preliminary data.</text>
</comment>
<dbReference type="Proteomes" id="UP000031327">
    <property type="component" value="Unassembled WGS sequence"/>
</dbReference>
<dbReference type="Pfam" id="PF18416">
    <property type="entry name" value="GbpA_2"/>
    <property type="match status" value="1"/>
</dbReference>
<dbReference type="GO" id="GO:0004553">
    <property type="term" value="F:hydrolase activity, hydrolyzing O-glycosyl compounds"/>
    <property type="evidence" value="ECO:0007669"/>
    <property type="project" value="InterPro"/>
</dbReference>
<evidence type="ECO:0000256" key="1">
    <source>
        <dbReference type="ARBA" id="ARBA00022525"/>
    </source>
</evidence>
<keyword evidence="4" id="KW-0378">Hydrolase</keyword>
<sequence>MRQQVTLCALGVAIGVGVIGKVNAHGYMDFPKARQAICQEQGGFWWPKDGSKIPNAACRAAYLKSEHVQFIQKHEFAANTADFRNQAAVEANIPDGTLCGAGDSQKAGMNIPSTQWQATEIKPNANGKVKIRYRATTPHNPSFWQFYLTKPGTDFKQKPLAWNDLELVQEHGNIAFFMAPDGKRYYEMEVAIPEKFSGDAILYSRWQRDDVVGEGFYNCSDVTIVRGTEPTPTPDTWFPVDYFVKQGQEASAGDTVWVRVFNGNGNELIQERFDVTSANETHWQSQFALNLNTQFADIVRIGVKDSSGNIEFNPEAVSSNQVFLSDKSYSYNLSVISKPKNTAPTVHTPAPITIDEKQSKHLHVHAFDDEQPTLNFDWQLPSALSFTGAGSTITITAPQVEEDTRFDGKVTVSDGSLSKTVPLIVNVKNIETDPGTPDKPTGDTWVPSKIYTAGDTVVYQGKTYRAKWWVRGQLPTSSHAWELVPSGDDSDAGNTLWQSSKAYRGGEIVTFNGVRYQARWWTRNQQPDQHSVWKKL</sequence>
<dbReference type="InterPro" id="IPR041029">
    <property type="entry name" value="GbpA_2"/>
</dbReference>
<dbReference type="RefSeq" id="WP_039610893.1">
    <property type="nucleotide sequence ID" value="NZ_JWIC01000007.1"/>
</dbReference>
<evidence type="ECO:0000256" key="3">
    <source>
        <dbReference type="ARBA" id="ARBA00022729"/>
    </source>
</evidence>
<gene>
    <name evidence="6" type="ORF">JF50_18935</name>
</gene>
<dbReference type="PANTHER" id="PTHR34823:SF1">
    <property type="entry name" value="CHITIN-BINDING TYPE-4 DOMAIN-CONTAINING PROTEIN"/>
    <property type="match status" value="1"/>
</dbReference>
<dbReference type="CDD" id="cd21177">
    <property type="entry name" value="LPMO_AA10"/>
    <property type="match status" value="1"/>
</dbReference>
<dbReference type="SUPFAM" id="SSF51055">
    <property type="entry name" value="Carbohydrate binding domain"/>
    <property type="match status" value="2"/>
</dbReference>
<dbReference type="OrthoDB" id="3675244at2"/>
<evidence type="ECO:0000313" key="6">
    <source>
        <dbReference type="EMBL" id="KID56321.1"/>
    </source>
</evidence>
<dbReference type="Pfam" id="PF03067">
    <property type="entry name" value="LPMO_10"/>
    <property type="match status" value="1"/>
</dbReference>
<proteinExistence type="predicted"/>
<dbReference type="GO" id="GO:0008061">
    <property type="term" value="F:chitin binding"/>
    <property type="evidence" value="ECO:0007669"/>
    <property type="project" value="UniProtKB-KW"/>
</dbReference>
<evidence type="ECO:0000313" key="7">
    <source>
        <dbReference type="Proteomes" id="UP000031327"/>
    </source>
</evidence>
<dbReference type="GO" id="GO:0005975">
    <property type="term" value="P:carbohydrate metabolic process"/>
    <property type="evidence" value="ECO:0007669"/>
    <property type="project" value="InterPro"/>
</dbReference>
<evidence type="ECO:0000256" key="4">
    <source>
        <dbReference type="ARBA" id="ARBA00022801"/>
    </source>
</evidence>
<dbReference type="SMART" id="SM00495">
    <property type="entry name" value="ChtBD3"/>
    <property type="match status" value="2"/>
</dbReference>
<protein>
    <submittedName>
        <fullName evidence="6">Chitinase</fullName>
    </submittedName>
</protein>
<name>A0A0C1Q6N8_9GAMM</name>
<keyword evidence="3" id="KW-0732">Signal</keyword>
<dbReference type="EMBL" id="JWIC01000007">
    <property type="protein sequence ID" value="KID56321.1"/>
    <property type="molecule type" value="Genomic_DNA"/>
</dbReference>
<dbReference type="AlphaFoldDB" id="A0A0C1Q6N8"/>
<dbReference type="InterPro" id="IPR051024">
    <property type="entry name" value="GlcNAc_Chitin_IntDeg"/>
</dbReference>
<dbReference type="GO" id="GO:0030246">
    <property type="term" value="F:carbohydrate binding"/>
    <property type="evidence" value="ECO:0007669"/>
    <property type="project" value="InterPro"/>
</dbReference>
<evidence type="ECO:0000256" key="2">
    <source>
        <dbReference type="ARBA" id="ARBA00022669"/>
    </source>
</evidence>
<dbReference type="CDD" id="cd12215">
    <property type="entry name" value="ChiC_BD"/>
    <property type="match status" value="2"/>
</dbReference>
<keyword evidence="2" id="KW-0147">Chitin-binding</keyword>